<name>A0A0E9UHZ1_ANGAN</name>
<protein>
    <submittedName>
        <fullName evidence="1">Uncharacterized protein</fullName>
    </submittedName>
</protein>
<organism evidence="1">
    <name type="scientific">Anguilla anguilla</name>
    <name type="common">European freshwater eel</name>
    <name type="synonym">Muraena anguilla</name>
    <dbReference type="NCBI Taxonomy" id="7936"/>
    <lineage>
        <taxon>Eukaryota</taxon>
        <taxon>Metazoa</taxon>
        <taxon>Chordata</taxon>
        <taxon>Craniata</taxon>
        <taxon>Vertebrata</taxon>
        <taxon>Euteleostomi</taxon>
        <taxon>Actinopterygii</taxon>
        <taxon>Neopterygii</taxon>
        <taxon>Teleostei</taxon>
        <taxon>Anguilliformes</taxon>
        <taxon>Anguillidae</taxon>
        <taxon>Anguilla</taxon>
    </lineage>
</organism>
<accession>A0A0E9UHZ1</accession>
<reference evidence="1" key="2">
    <citation type="journal article" date="2015" name="Fish Shellfish Immunol.">
        <title>Early steps in the European eel (Anguilla anguilla)-Vibrio vulnificus interaction in the gills: Role of the RtxA13 toxin.</title>
        <authorList>
            <person name="Callol A."/>
            <person name="Pajuelo D."/>
            <person name="Ebbesson L."/>
            <person name="Teles M."/>
            <person name="MacKenzie S."/>
            <person name="Amaro C."/>
        </authorList>
    </citation>
    <scope>NUCLEOTIDE SEQUENCE</scope>
</reference>
<dbReference type="EMBL" id="GBXM01043098">
    <property type="protein sequence ID" value="JAH65479.1"/>
    <property type="molecule type" value="Transcribed_RNA"/>
</dbReference>
<evidence type="ECO:0000313" key="1">
    <source>
        <dbReference type="EMBL" id="JAH65479.1"/>
    </source>
</evidence>
<sequence length="24" mass="2879">MSRLFIRTSPLPIEYAMRVFSLFC</sequence>
<proteinExistence type="predicted"/>
<dbReference type="AlphaFoldDB" id="A0A0E9UHZ1"/>
<reference evidence="1" key="1">
    <citation type="submission" date="2014-11" db="EMBL/GenBank/DDBJ databases">
        <authorList>
            <person name="Amaro Gonzalez C."/>
        </authorList>
    </citation>
    <scope>NUCLEOTIDE SEQUENCE</scope>
</reference>